<evidence type="ECO:0000259" key="7">
    <source>
        <dbReference type="PROSITE" id="PS51050"/>
    </source>
</evidence>
<dbReference type="PANTHER" id="PTHR46524">
    <property type="entry name" value="CW-TYPE ZINC FINGER"/>
    <property type="match status" value="1"/>
</dbReference>
<dbReference type="PROSITE" id="PS51050">
    <property type="entry name" value="ZF_CW"/>
    <property type="match status" value="1"/>
</dbReference>
<gene>
    <name evidence="8" type="ORF">PECAL_4P11900</name>
</gene>
<reference evidence="8" key="1">
    <citation type="submission" date="2021-11" db="EMBL/GenBank/DDBJ databases">
        <authorList>
            <consortium name="Genoscope - CEA"/>
            <person name="William W."/>
        </authorList>
    </citation>
    <scope>NUCLEOTIDE SEQUENCE</scope>
</reference>
<evidence type="ECO:0000256" key="4">
    <source>
        <dbReference type="ARBA" id="ARBA00022833"/>
    </source>
</evidence>
<comment type="caution">
    <text evidence="8">The sequence shown here is derived from an EMBL/GenBank/DDBJ whole genome shotgun (WGS) entry which is preliminary data.</text>
</comment>
<evidence type="ECO:0000256" key="1">
    <source>
        <dbReference type="ARBA" id="ARBA00004123"/>
    </source>
</evidence>
<evidence type="ECO:0000256" key="2">
    <source>
        <dbReference type="ARBA" id="ARBA00022723"/>
    </source>
</evidence>
<dbReference type="AlphaFoldDB" id="A0A8J2SW10"/>
<feature type="domain" description="CW-type" evidence="7">
    <location>
        <begin position="434"/>
        <end position="482"/>
    </location>
</feature>
<evidence type="ECO:0000313" key="8">
    <source>
        <dbReference type="EMBL" id="CAH0373939.1"/>
    </source>
</evidence>
<proteinExistence type="predicted"/>
<dbReference type="SUPFAM" id="SSF47762">
    <property type="entry name" value="PAH2 domain"/>
    <property type="match status" value="1"/>
</dbReference>
<keyword evidence="3" id="KW-0863">Zinc-finger</keyword>
<keyword evidence="4" id="KW-0862">Zinc</keyword>
<feature type="region of interest" description="Disordered" evidence="6">
    <location>
        <begin position="857"/>
        <end position="891"/>
    </location>
</feature>
<dbReference type="InterPro" id="IPR011124">
    <property type="entry name" value="Znf_CW"/>
</dbReference>
<accession>A0A8J2SW10</accession>
<dbReference type="Proteomes" id="UP000789595">
    <property type="component" value="Unassembled WGS sequence"/>
</dbReference>
<dbReference type="InterPro" id="IPR036600">
    <property type="entry name" value="PAH_sf"/>
</dbReference>
<evidence type="ECO:0000256" key="6">
    <source>
        <dbReference type="SAM" id="MobiDB-lite"/>
    </source>
</evidence>
<sequence length="891" mass="95753">MGALAALVGLDAEPEPAAPKFADAQAFLDAVKERYPKGTRIYEHFKIAMAAYGAGPKTTAAKELLVREVSCCFITSPDLAVAFDEFYGAALGMSAVRRPPRVERATSPIQRIGAGRHEMGSRSNSPRPTDGWELDAETAALCARRKQPPPASIRHLAAVENRPSKLATAMRVALGTPQGDYERPRAIAAAMAELPSCTPAAKNELFLLAAELARGARIVTARYDAPFDRDDLDLKSDERLKVTLEARTCRFQLVRAVQKLNGCDCGSLSMVCSIGHQGQPFLLFKIGGGDHKEPSSYEAASRKITLLMTRLGLKSARHVDLLAVILAVADPTCLAWRGQKNYFRPTTQYIVGAFVRLGALEPLHPNADEWLLQALHKHGGEDWDAVVRDPAFDALRRGRNVPTLKAALARLVGADLDVAKPRTAPAPAPPPAPLVNPAEWAQCSRCEKWRLLPKGVAAASLPDDWRCGALNVSCEKPQCSFEEDETCPCHTSTEDISVVLVTHDNKVARTYCSPNSAGIVYGLSPAATREWCLAAKATGRTATLCFAKDRRLLSNPVDADSNRVWALFETQGTAVQKWWGATVLKETGGYGDQRKYDVVYDDGSRATILANTLFAAPPPGVQIKTKQPNPKAAKLLKRLNAWHGVREKNAAKKASGPPREVRETLDRVVAHVSSPDEAPSAAAVAWKGPRAISRLGVDMVAKVVNGARPAAKRAAPLAPAPKPHVASETSAWLAVCTDLLAAVGGSRNGIMGMRGRLVGAGFRCGNPVAGKSYYDISVPLTFPCYYDVAGKNYTSMQDVIRSKPQLTKYFQGCLALAQAGGAYRTESDREGEARAPPSRRVGVTPKPTACIVAASFTQPAATRSKRKATPEPTPVAKVHKVTPVEAASSSL</sequence>
<evidence type="ECO:0000313" key="9">
    <source>
        <dbReference type="Proteomes" id="UP000789595"/>
    </source>
</evidence>
<keyword evidence="2" id="KW-0479">Metal-binding</keyword>
<dbReference type="EMBL" id="CAKKNE010000004">
    <property type="protein sequence ID" value="CAH0373939.1"/>
    <property type="molecule type" value="Genomic_DNA"/>
</dbReference>
<feature type="region of interest" description="Disordered" evidence="6">
    <location>
        <begin position="825"/>
        <end position="844"/>
    </location>
</feature>
<dbReference type="GO" id="GO:0008270">
    <property type="term" value="F:zinc ion binding"/>
    <property type="evidence" value="ECO:0007669"/>
    <property type="project" value="UniProtKB-KW"/>
</dbReference>
<organism evidence="8 9">
    <name type="scientific">Pelagomonas calceolata</name>
    <dbReference type="NCBI Taxonomy" id="35677"/>
    <lineage>
        <taxon>Eukaryota</taxon>
        <taxon>Sar</taxon>
        <taxon>Stramenopiles</taxon>
        <taxon>Ochrophyta</taxon>
        <taxon>Pelagophyceae</taxon>
        <taxon>Pelagomonadales</taxon>
        <taxon>Pelagomonadaceae</taxon>
        <taxon>Pelagomonas</taxon>
    </lineage>
</organism>
<comment type="subcellular location">
    <subcellularLocation>
        <location evidence="1">Nucleus</location>
    </subcellularLocation>
</comment>
<dbReference type="Pfam" id="PF07496">
    <property type="entry name" value="zf-CW"/>
    <property type="match status" value="1"/>
</dbReference>
<dbReference type="GO" id="GO:0006355">
    <property type="term" value="P:regulation of DNA-templated transcription"/>
    <property type="evidence" value="ECO:0007669"/>
    <property type="project" value="InterPro"/>
</dbReference>
<evidence type="ECO:0000256" key="5">
    <source>
        <dbReference type="ARBA" id="ARBA00023242"/>
    </source>
</evidence>
<name>A0A8J2SW10_9STRA</name>
<evidence type="ECO:0000256" key="3">
    <source>
        <dbReference type="ARBA" id="ARBA00022771"/>
    </source>
</evidence>
<keyword evidence="9" id="KW-1185">Reference proteome</keyword>
<dbReference type="InterPro" id="IPR055300">
    <property type="entry name" value="CWZF3/5/7"/>
</dbReference>
<dbReference type="CDD" id="cd04508">
    <property type="entry name" value="Tudor_SF"/>
    <property type="match status" value="1"/>
</dbReference>
<dbReference type="Gene3D" id="3.30.40.100">
    <property type="match status" value="1"/>
</dbReference>
<dbReference type="PANTHER" id="PTHR46524:SF7">
    <property type="entry name" value="CW-TYPE ZINC FINGER"/>
    <property type="match status" value="1"/>
</dbReference>
<dbReference type="OrthoDB" id="757982at2759"/>
<keyword evidence="5" id="KW-0539">Nucleus</keyword>
<protein>
    <recommendedName>
        <fullName evidence="7">CW-type domain-containing protein</fullName>
    </recommendedName>
</protein>
<dbReference type="GO" id="GO:0005634">
    <property type="term" value="C:nucleus"/>
    <property type="evidence" value="ECO:0007669"/>
    <property type="project" value="UniProtKB-SubCell"/>
</dbReference>